<evidence type="ECO:0000256" key="5">
    <source>
        <dbReference type="ARBA" id="ARBA00022723"/>
    </source>
</evidence>
<accession>A0ABU3WVK0</accession>
<name>A0ABU3WVK0_9NOCA</name>
<evidence type="ECO:0000256" key="8">
    <source>
        <dbReference type="ARBA" id="ARBA00023015"/>
    </source>
</evidence>
<feature type="binding site" evidence="12">
    <location>
        <position position="67"/>
    </location>
    <ligand>
        <name>[4Fe-4S] cluster</name>
        <dbReference type="ChEBI" id="CHEBI:49883"/>
    </ligand>
</feature>
<dbReference type="Pfam" id="PF02467">
    <property type="entry name" value="Whib"/>
    <property type="match status" value="1"/>
</dbReference>
<evidence type="ECO:0000256" key="4">
    <source>
        <dbReference type="ARBA" id="ARBA00022490"/>
    </source>
</evidence>
<comment type="subcellular location">
    <subcellularLocation>
        <location evidence="1 12">Cytoplasm</location>
    </subcellularLocation>
</comment>
<keyword evidence="4 12" id="KW-0963">Cytoplasm</keyword>
<evidence type="ECO:0000313" key="15">
    <source>
        <dbReference type="Proteomes" id="UP001275440"/>
    </source>
</evidence>
<feature type="binding site" evidence="12">
    <location>
        <position position="34"/>
    </location>
    <ligand>
        <name>[4Fe-4S] cluster</name>
        <dbReference type="ChEBI" id="CHEBI:49883"/>
    </ligand>
</feature>
<gene>
    <name evidence="12" type="primary">whiB</name>
    <name evidence="14" type="ORF">F8M49_24610</name>
</gene>
<keyword evidence="8 12" id="KW-0805">Transcription regulation</keyword>
<evidence type="ECO:0000256" key="11">
    <source>
        <dbReference type="ARBA" id="ARBA00023163"/>
    </source>
</evidence>
<keyword evidence="6 12" id="KW-0408">Iron</keyword>
<dbReference type="PANTHER" id="PTHR38839">
    <property type="entry name" value="TRANSCRIPTIONAL REGULATOR WHID-RELATED"/>
    <property type="match status" value="1"/>
</dbReference>
<comment type="PTM">
    <text evidence="12">Upon Fe-S cluster removal intramolecular disulfide bonds are formed.</text>
</comment>
<evidence type="ECO:0000256" key="6">
    <source>
        <dbReference type="ARBA" id="ARBA00023004"/>
    </source>
</evidence>
<dbReference type="HAMAP" id="MF_01479">
    <property type="entry name" value="WhiB"/>
    <property type="match status" value="1"/>
</dbReference>
<evidence type="ECO:0000256" key="9">
    <source>
        <dbReference type="ARBA" id="ARBA00023125"/>
    </source>
</evidence>
<evidence type="ECO:0000256" key="12">
    <source>
        <dbReference type="HAMAP-Rule" id="MF_01479"/>
    </source>
</evidence>
<dbReference type="PANTHER" id="PTHR38839:SF5">
    <property type="entry name" value="TRANSCRIPTIONAL REGULATOR WHID"/>
    <property type="match status" value="1"/>
</dbReference>
<keyword evidence="9 12" id="KW-0238">DNA-binding</keyword>
<keyword evidence="10 12" id="KW-1015">Disulfide bond</keyword>
<evidence type="ECO:0000256" key="3">
    <source>
        <dbReference type="ARBA" id="ARBA00022485"/>
    </source>
</evidence>
<dbReference type="EMBL" id="WBMO01000005">
    <property type="protein sequence ID" value="MDV2477772.1"/>
    <property type="molecule type" value="Genomic_DNA"/>
</dbReference>
<comment type="caution">
    <text evidence="14">The sequence shown here is derived from an EMBL/GenBank/DDBJ whole genome shotgun (WGS) entry which is preliminary data.</text>
</comment>
<feature type="binding site" evidence="12">
    <location>
        <position position="73"/>
    </location>
    <ligand>
        <name>[4Fe-4S] cluster</name>
        <dbReference type="ChEBI" id="CHEBI:49883"/>
    </ligand>
</feature>
<comment type="PTM">
    <text evidence="12">The Fe-S cluster can be nitrosylated by nitric oxide (NO).</text>
</comment>
<evidence type="ECO:0000313" key="14">
    <source>
        <dbReference type="EMBL" id="MDV2477772.1"/>
    </source>
</evidence>
<sequence length="103" mass="11620">MDQNTSNSNRIGNYRNPRLRPVESEWEWQLRAACRGTDSAVFFAPAGESRRDRRRREIAAKAVCISCPVRKACLKHALAVRESHGVWGGLSETERQALRPVSA</sequence>
<proteinExistence type="inferred from homology"/>
<comment type="similarity">
    <text evidence="2 12">Belongs to the WhiB family.</text>
</comment>
<organism evidence="14 15">
    <name type="scientific">Rhodococcus zopfii</name>
    <dbReference type="NCBI Taxonomy" id="43772"/>
    <lineage>
        <taxon>Bacteria</taxon>
        <taxon>Bacillati</taxon>
        <taxon>Actinomycetota</taxon>
        <taxon>Actinomycetes</taxon>
        <taxon>Mycobacteriales</taxon>
        <taxon>Nocardiaceae</taxon>
        <taxon>Rhodococcus</taxon>
    </lineage>
</organism>
<dbReference type="InterPro" id="IPR034768">
    <property type="entry name" value="4FE4S_WBL"/>
</dbReference>
<reference evidence="14 15" key="1">
    <citation type="submission" date="2019-10" db="EMBL/GenBank/DDBJ databases">
        <title>Draft Genome Assembly of Rhodococcus zopfii DSM44189.</title>
        <authorList>
            <person name="Sutton J.M."/>
            <person name="Akob D.M."/>
            <person name="Bushman T.J."/>
        </authorList>
    </citation>
    <scope>NUCLEOTIDE SEQUENCE [LARGE SCALE GENOMIC DNA]</scope>
    <source>
        <strain evidence="14 15">DSM 44189</strain>
    </source>
</reference>
<evidence type="ECO:0000256" key="7">
    <source>
        <dbReference type="ARBA" id="ARBA00023014"/>
    </source>
</evidence>
<evidence type="ECO:0000256" key="2">
    <source>
        <dbReference type="ARBA" id="ARBA00006597"/>
    </source>
</evidence>
<evidence type="ECO:0000259" key="13">
    <source>
        <dbReference type="PROSITE" id="PS51674"/>
    </source>
</evidence>
<comment type="cofactor">
    <cofactor evidence="12">
        <name>[4Fe-4S] cluster</name>
        <dbReference type="ChEBI" id="CHEBI:49883"/>
    </cofactor>
    <text evidence="12">Binds 1 [4Fe-4S] cluster per subunit. Following nitrosylation of the [4Fe-4S] cluster binds 1 [4Fe-8(NO)] cluster per subunit.</text>
</comment>
<evidence type="ECO:0000256" key="10">
    <source>
        <dbReference type="ARBA" id="ARBA00023157"/>
    </source>
</evidence>
<keyword evidence="11 12" id="KW-0804">Transcription</keyword>
<feature type="domain" description="4Fe-4S Wbl-type" evidence="13">
    <location>
        <begin position="33"/>
        <end position="97"/>
    </location>
</feature>
<dbReference type="PROSITE" id="PS51674">
    <property type="entry name" value="4FE4S_WBL"/>
    <property type="match status" value="1"/>
</dbReference>
<feature type="binding site" evidence="12">
    <location>
        <position position="64"/>
    </location>
    <ligand>
        <name>[4Fe-4S] cluster</name>
        <dbReference type="ChEBI" id="CHEBI:49883"/>
    </ligand>
</feature>
<dbReference type="Proteomes" id="UP001275440">
    <property type="component" value="Unassembled WGS sequence"/>
</dbReference>
<keyword evidence="5 12" id="KW-0479">Metal-binding</keyword>
<comment type="function">
    <text evidence="12">Acts as a transcriptional regulator. Probably redox-responsive. The apo- but not holo-form probably binds DNA.</text>
</comment>
<evidence type="ECO:0000256" key="1">
    <source>
        <dbReference type="ARBA" id="ARBA00004496"/>
    </source>
</evidence>
<keyword evidence="3 12" id="KW-0004">4Fe-4S</keyword>
<protein>
    <recommendedName>
        <fullName evidence="12">Transcriptional regulator WhiB</fullName>
    </recommendedName>
</protein>
<keyword evidence="15" id="KW-1185">Reference proteome</keyword>
<dbReference type="InterPro" id="IPR003482">
    <property type="entry name" value="Whib"/>
</dbReference>
<keyword evidence="7 12" id="KW-0411">Iron-sulfur</keyword>